<dbReference type="FunFam" id="3.40.50.300:FF:000018">
    <property type="entry name" value="Cell division control 48"/>
    <property type="match status" value="1"/>
</dbReference>
<dbReference type="InterPro" id="IPR050168">
    <property type="entry name" value="AAA_ATPase_domain"/>
</dbReference>
<dbReference type="Pfam" id="PF00004">
    <property type="entry name" value="AAA"/>
    <property type="match status" value="2"/>
</dbReference>
<feature type="compositionally biased region" description="Pro residues" evidence="8">
    <location>
        <begin position="128"/>
        <end position="151"/>
    </location>
</feature>
<evidence type="ECO:0000256" key="2">
    <source>
        <dbReference type="ARBA" id="ARBA00006914"/>
    </source>
</evidence>
<feature type="compositionally biased region" description="Acidic residues" evidence="8">
    <location>
        <begin position="78"/>
        <end position="98"/>
    </location>
</feature>
<dbReference type="EMBL" id="ML120363">
    <property type="protein sequence ID" value="RPB03267.1"/>
    <property type="molecule type" value="Genomic_DNA"/>
</dbReference>
<keyword evidence="6" id="KW-0067">ATP-binding</keyword>
<gene>
    <name evidence="10" type="ORF">L873DRAFT_1826327</name>
</gene>
<keyword evidence="11" id="KW-1185">Reference proteome</keyword>
<evidence type="ECO:0000256" key="3">
    <source>
        <dbReference type="ARBA" id="ARBA00022553"/>
    </source>
</evidence>
<evidence type="ECO:0000256" key="7">
    <source>
        <dbReference type="ARBA" id="ARBA00023242"/>
    </source>
</evidence>
<evidence type="ECO:0000256" key="5">
    <source>
        <dbReference type="ARBA" id="ARBA00022741"/>
    </source>
</evidence>
<evidence type="ECO:0000256" key="1">
    <source>
        <dbReference type="ARBA" id="ARBA00004123"/>
    </source>
</evidence>
<protein>
    <submittedName>
        <fullName evidence="10">AAA-domain-containing protein</fullName>
    </submittedName>
</protein>
<dbReference type="Pfam" id="PF17862">
    <property type="entry name" value="AAA_lid_3"/>
    <property type="match status" value="2"/>
</dbReference>
<comment type="subcellular location">
    <subcellularLocation>
        <location evidence="1">Nucleus</location>
    </subcellularLocation>
</comment>
<dbReference type="Pfam" id="PF09336">
    <property type="entry name" value="Vps4_C"/>
    <property type="match status" value="1"/>
</dbReference>
<dbReference type="Gene3D" id="3.40.50.300">
    <property type="entry name" value="P-loop containing nucleotide triphosphate hydrolases"/>
    <property type="match status" value="2"/>
</dbReference>
<dbReference type="Proteomes" id="UP000276215">
    <property type="component" value="Unassembled WGS sequence"/>
</dbReference>
<feature type="compositionally biased region" description="Low complexity" evidence="8">
    <location>
        <begin position="118"/>
        <end position="127"/>
    </location>
</feature>
<dbReference type="PROSITE" id="PS00674">
    <property type="entry name" value="AAA"/>
    <property type="match status" value="1"/>
</dbReference>
<dbReference type="FunFam" id="1.10.8.60:FF:000081">
    <property type="entry name" value="AAA family ATPase/60S ribosome export protein"/>
    <property type="match status" value="1"/>
</dbReference>
<reference evidence="10 11" key="1">
    <citation type="journal article" date="2018" name="Nat. Ecol. Evol.">
        <title>Pezizomycetes genomes reveal the molecular basis of ectomycorrhizal truffle lifestyle.</title>
        <authorList>
            <person name="Murat C."/>
            <person name="Payen T."/>
            <person name="Noel B."/>
            <person name="Kuo A."/>
            <person name="Morin E."/>
            <person name="Chen J."/>
            <person name="Kohler A."/>
            <person name="Krizsan K."/>
            <person name="Balestrini R."/>
            <person name="Da Silva C."/>
            <person name="Montanini B."/>
            <person name="Hainaut M."/>
            <person name="Levati E."/>
            <person name="Barry K.W."/>
            <person name="Belfiori B."/>
            <person name="Cichocki N."/>
            <person name="Clum A."/>
            <person name="Dockter R.B."/>
            <person name="Fauchery L."/>
            <person name="Guy J."/>
            <person name="Iotti M."/>
            <person name="Le Tacon F."/>
            <person name="Lindquist E.A."/>
            <person name="Lipzen A."/>
            <person name="Malagnac F."/>
            <person name="Mello A."/>
            <person name="Molinier V."/>
            <person name="Miyauchi S."/>
            <person name="Poulain J."/>
            <person name="Riccioni C."/>
            <person name="Rubini A."/>
            <person name="Sitrit Y."/>
            <person name="Splivallo R."/>
            <person name="Traeger S."/>
            <person name="Wang M."/>
            <person name="Zifcakova L."/>
            <person name="Wipf D."/>
            <person name="Zambonelli A."/>
            <person name="Paolocci F."/>
            <person name="Nowrousian M."/>
            <person name="Ottonello S."/>
            <person name="Baldrian P."/>
            <person name="Spatafora J.W."/>
            <person name="Henrissat B."/>
            <person name="Nagy L.G."/>
            <person name="Aury J.M."/>
            <person name="Wincker P."/>
            <person name="Grigoriev I.V."/>
            <person name="Bonfante P."/>
            <person name="Martin F.M."/>
        </authorList>
    </citation>
    <scope>NUCLEOTIDE SEQUENCE [LARGE SCALE GENOMIC DNA]</scope>
    <source>
        <strain evidence="10 11">120613-1</strain>
    </source>
</reference>
<evidence type="ECO:0000256" key="8">
    <source>
        <dbReference type="SAM" id="MobiDB-lite"/>
    </source>
</evidence>
<keyword evidence="5" id="KW-0547">Nucleotide-binding</keyword>
<dbReference type="GO" id="GO:1990275">
    <property type="term" value="F:preribosome binding"/>
    <property type="evidence" value="ECO:0007669"/>
    <property type="project" value="TreeGrafter"/>
</dbReference>
<keyword evidence="7" id="KW-0539">Nucleus</keyword>
<dbReference type="GO" id="GO:0042273">
    <property type="term" value="P:ribosomal large subunit biogenesis"/>
    <property type="evidence" value="ECO:0007669"/>
    <property type="project" value="UniProtKB-ARBA"/>
</dbReference>
<dbReference type="FunFam" id="3.40.50.300:FF:000365">
    <property type="entry name" value="Ribosome biogenesis ATPase RIX7"/>
    <property type="match status" value="1"/>
</dbReference>
<dbReference type="GO" id="GO:0005524">
    <property type="term" value="F:ATP binding"/>
    <property type="evidence" value="ECO:0007669"/>
    <property type="project" value="UniProtKB-KW"/>
</dbReference>
<dbReference type="InterPro" id="IPR015415">
    <property type="entry name" value="Spast_Vps4_C"/>
</dbReference>
<name>A0A3N4JYF4_9PEZI</name>
<sequence length="802" mass="88217">MAGNRQSLTKGLERKVLAIVRRYIDELSVAEENNGSLRLSVSKVYQYVITDGSVPRQKKQNLEKMIEKALDTIRDEEAEADSLDSDLSEFEGLNEEGLMEPKESNIMNKRVVNMWSTSTTSTASTTTPKPPPPIPEIPPPTPANNPVPASPAPRKRKERQPVKDGESAKRQKQNDSREPPKSISLKDIGGIEDVINDLLELIAMPMAHPEVYLHTGVQPPRGVLLHGPPGCGKTMLANAIAGEVGLPFIAISAPSIVSGMSGESEKKLRELFEEAREKAPCLIFMDEIDAITPKRESAQREMERRIVAQMLTCMDDLTLEKTGGKPVMIIGATNRPDSLDPALRRAGRFDREICLNVPDEIGREKILRVLCEKLRLSGDFDFRKLAKMTPGFVGADLSALTAESGAVAMRRIYETLKVPPAIIDASEAIVVQSGDPVNMNIDQDGPPPVSVPVPLPVAPTSEPQSLIQRFLKTYPDRLTEEQLDSLYITLPDFLTALPKIQPSSKREGFATVPDVTWADIGALESLRVEMQMAIVQPIKRPELYASVGITAPAGVLLWGPPGCGKTLLAKAVANESRANFISIRGPELLNKYVGESERAVRQVFSRARASIPCVIFFDELDALVPRRNDSLSESSSRVVNTLLTELDGLNDRKGIYVIGATNRPDVIDPAMLRPGRLDKPLFVDLPTMEERVEILKTITKNTPLSDVDLRVVAEDNRCTNFSGADLAALVREAAVLALRHACFTDVAEVEEGKNTDNLQVMVTMEDFEKAFANIRPSVSEDDREQYQEQATRFGWGKTVVAK</sequence>
<keyword evidence="3" id="KW-0597">Phosphoprotein</keyword>
<dbReference type="Gene3D" id="1.10.8.60">
    <property type="match status" value="2"/>
</dbReference>
<dbReference type="InterPro" id="IPR041569">
    <property type="entry name" value="AAA_lid_3"/>
</dbReference>
<dbReference type="STRING" id="1336337.A0A3N4JYF4"/>
<feature type="compositionally biased region" description="Basic and acidic residues" evidence="8">
    <location>
        <begin position="159"/>
        <end position="180"/>
    </location>
</feature>
<evidence type="ECO:0000259" key="9">
    <source>
        <dbReference type="SMART" id="SM00382"/>
    </source>
</evidence>
<dbReference type="GO" id="GO:0005730">
    <property type="term" value="C:nucleolus"/>
    <property type="evidence" value="ECO:0007669"/>
    <property type="project" value="UniProtKB-ARBA"/>
</dbReference>
<dbReference type="GO" id="GO:0003723">
    <property type="term" value="F:RNA binding"/>
    <property type="evidence" value="ECO:0007669"/>
    <property type="project" value="TreeGrafter"/>
</dbReference>
<feature type="domain" description="AAA+ ATPase" evidence="9">
    <location>
        <begin position="551"/>
        <end position="687"/>
    </location>
</feature>
<proteinExistence type="inferred from homology"/>
<feature type="region of interest" description="Disordered" evidence="8">
    <location>
        <begin position="118"/>
        <end position="185"/>
    </location>
</feature>
<dbReference type="SMART" id="SM00382">
    <property type="entry name" value="AAA"/>
    <property type="match status" value="2"/>
</dbReference>
<dbReference type="SUPFAM" id="SSF52540">
    <property type="entry name" value="P-loop containing nucleoside triphosphate hydrolases"/>
    <property type="match status" value="2"/>
</dbReference>
<comment type="similarity">
    <text evidence="2">Belongs to the AAA ATPase family.</text>
</comment>
<keyword evidence="4" id="KW-0677">Repeat</keyword>
<dbReference type="OrthoDB" id="27435at2759"/>
<dbReference type="FunFam" id="1.10.8.60:FF:000110">
    <property type="entry name" value="Ribosome biogenesis ATPase RIX7"/>
    <property type="match status" value="1"/>
</dbReference>
<dbReference type="InterPro" id="IPR003593">
    <property type="entry name" value="AAA+_ATPase"/>
</dbReference>
<evidence type="ECO:0000313" key="10">
    <source>
        <dbReference type="EMBL" id="RPB03267.1"/>
    </source>
</evidence>
<evidence type="ECO:0000256" key="6">
    <source>
        <dbReference type="ARBA" id="ARBA00022840"/>
    </source>
</evidence>
<feature type="region of interest" description="Disordered" evidence="8">
    <location>
        <begin position="78"/>
        <end position="102"/>
    </location>
</feature>
<dbReference type="PANTHER" id="PTHR23077">
    <property type="entry name" value="AAA-FAMILY ATPASE"/>
    <property type="match status" value="1"/>
</dbReference>
<dbReference type="CDD" id="cd19530">
    <property type="entry name" value="RecA-like_NVL_r2-like"/>
    <property type="match status" value="1"/>
</dbReference>
<dbReference type="InterPro" id="IPR003960">
    <property type="entry name" value="ATPase_AAA_CS"/>
</dbReference>
<evidence type="ECO:0000313" key="11">
    <source>
        <dbReference type="Proteomes" id="UP000276215"/>
    </source>
</evidence>
<organism evidence="10 11">
    <name type="scientific">Choiromyces venosus 120613-1</name>
    <dbReference type="NCBI Taxonomy" id="1336337"/>
    <lineage>
        <taxon>Eukaryota</taxon>
        <taxon>Fungi</taxon>
        <taxon>Dikarya</taxon>
        <taxon>Ascomycota</taxon>
        <taxon>Pezizomycotina</taxon>
        <taxon>Pezizomycetes</taxon>
        <taxon>Pezizales</taxon>
        <taxon>Tuberaceae</taxon>
        <taxon>Choiromyces</taxon>
    </lineage>
</organism>
<accession>A0A3N4JYF4</accession>
<evidence type="ECO:0000256" key="4">
    <source>
        <dbReference type="ARBA" id="ARBA00022737"/>
    </source>
</evidence>
<dbReference type="CDD" id="cd19518">
    <property type="entry name" value="RecA-like_NVL_r1-like"/>
    <property type="match status" value="1"/>
</dbReference>
<dbReference type="GO" id="GO:0016887">
    <property type="term" value="F:ATP hydrolysis activity"/>
    <property type="evidence" value="ECO:0007669"/>
    <property type="project" value="InterPro"/>
</dbReference>
<dbReference type="PANTHER" id="PTHR23077:SF171">
    <property type="entry name" value="NUCLEAR VALOSIN-CONTAINING PROTEIN-LIKE"/>
    <property type="match status" value="1"/>
</dbReference>
<dbReference type="AlphaFoldDB" id="A0A3N4JYF4"/>
<dbReference type="InterPro" id="IPR027417">
    <property type="entry name" value="P-loop_NTPase"/>
</dbReference>
<dbReference type="InterPro" id="IPR003959">
    <property type="entry name" value="ATPase_AAA_core"/>
</dbReference>
<feature type="domain" description="AAA+ ATPase" evidence="9">
    <location>
        <begin position="219"/>
        <end position="359"/>
    </location>
</feature>